<dbReference type="InterPro" id="IPR049062">
    <property type="entry name" value="NAD_Glu_DH_ACT2"/>
</dbReference>
<dbReference type="Pfam" id="PF21074">
    <property type="entry name" value="GDH_C"/>
    <property type="match status" value="1"/>
</dbReference>
<dbReference type="SUPFAM" id="SSF51735">
    <property type="entry name" value="NAD(P)-binding Rossmann-fold domains"/>
    <property type="match status" value="1"/>
</dbReference>
<feature type="domain" description="NAD-glutamate dehydrogenase ACT2" evidence="5">
    <location>
        <begin position="399"/>
        <end position="488"/>
    </location>
</feature>
<sequence length="1601" mass="180880">MNIKTSQKTDILEQIFSQLKAQFPVREQSLLASFINGIYRDVSIVDLTSIKPDDLAGLTVSLWREVRHWKGQIAKVNVFNPDVEQEEWQSSHSIITVLSRNIPFVIDTIKITLNTHNTKLHRIFYSELCTERTATGKLKELNADVVDVNDQNTDLLLYIEIDQTSSSSERLKIKQSIEKALANVSLVVDDYTAMINNVKNAIKISQKESADIKNKPEFTEHQTYLEWMLDDHFTFLGCDHFTVKNNTITMTEDSSLGLLKRSDFMSDKSHFDCLGELNEPSLLHFSKVSQRAMIHRVAYPDVVYIKQFNKKGELIGGFRVVGLYTSSVYSGSPLGIPVIGHKISNILKQSGLSLGGHYYKELTQILSTYAVEDLLLCDEKTLLNNVVAVLHAQERKQLKLFLRTDGNKRFVTALLYVPRDLYNTEVRLKFVELLSRTMNIGDTDFQTYLSESNLARLRLVIHLDKPFEGELEVDAIQLRMQQITKAWHEELQESLIENHGEETAIKLTRKYETAFPASYQANFSSRIAVADIARIESLFASEDRTMGLRFYRSIEGNSSGLKLKLFHQDGALLLSDLIPVLENLGLKVAQEYPYQVSPKSESVFWVYDFTLLYVNDNGFDPENYRDLFSEAFLAIWYAQADNDPFNKLILGAGIDWRDIAMLRAYAKYMKQIRFGFSHFAIAKILLDHSGFVKQIVDLFHARFNPNKTISLDKQVALEEAILESLNNVSNLNEDRVLRKFVELIMATIRSNYFQQNNGEFADYISFKFDHAKISDIPLPRLSYEVFVYSPRFEGVHLRGGSVARGGLRWSDRGEDYRTEVLGLVKAQQVKNSVIVPVGAKGGFVAKYLNPTMDRDAFMKEGISCYKMFISALLDITDNLEAGNLIPPQQVVRYDNDDPYLVVAADKGTATFSDIANELATDRDFWLNDAFASGGSNGYDHKKMGITAKGAWISVQRHFRELGVDVQEQPISVIGIGDMAGDVFGNGMLCSKKIKLLAAFNHLHIFIDPNPQELDACYEERQRLFDTPRTSWSDYNAKLISAGGGVFERSAKSIPVSAEMAKAFDIKATKVTPTELISLLLKAQIDLLWNGGIGTYVKSEKENHADVGDKANDSLRVNGSELRCKVIGEGGNLGMTQRARIEYSVHGGKCFTDAIDNAAGVNCSDLEVNIKILLDKLVSKGDLTVKQRNVWLQKMTEQVSGLVLHNNYRQAQSISLSYFQGHKNIESFRGLINSQEEKGKLNRALEYIPSDEEITELKNAGNGVTRPVISVMLSYAKNEMKEMLAKANIAEDGYLAKEAEKVFPEALVKSYQNEIHEHPLLSEIVATQVSNDLFNVMGATFAYRIMSSTGCSFLELAKAWVAARDIFNLPTLLAEIEALDNQISSDVQTTLMCNLKRMVRHATRWIVRRHREQLDCAELIANYQASLDAVKLNLPKLLSEASLQERQLELQQAEEAGVPKPLAVKLTNTEQSYSLLNIIDVAMGLKIDPQLAARVYFYSEEQLKLSDIARQLNLLPVDSHWQSLAREAMRDDLEWQQKRITRAVVSTIKEQDVEQAYSDWESQHQSLANRWHKMVEALSGVSIPEFSMCQVALRELLDLSKS</sequence>
<dbReference type="EC" id="1.4.1.2" evidence="7"/>
<reference evidence="7 8" key="1">
    <citation type="submission" date="2024-02" db="EMBL/GenBank/DDBJ databases">
        <title>Bacteria isolated from the canopy kelp, Nereocystis luetkeana.</title>
        <authorList>
            <person name="Pfister C.A."/>
            <person name="Younker I.T."/>
            <person name="Light S.H."/>
        </authorList>
    </citation>
    <scope>NUCLEOTIDE SEQUENCE [LARGE SCALE GENOMIC DNA]</scope>
    <source>
        <strain evidence="7 8">TI.1.05</strain>
    </source>
</reference>
<dbReference type="InterPro" id="IPR049064">
    <property type="entry name" value="NAD_Glu_DH_ACT3"/>
</dbReference>
<name>A0ABU9GSS6_9GAMM</name>
<dbReference type="InterPro" id="IPR049056">
    <property type="entry name" value="NAD_Glu_DH_HM3"/>
</dbReference>
<dbReference type="RefSeq" id="WP_341598509.1">
    <property type="nucleotide sequence ID" value="NZ_JBAKAZ010000052.1"/>
</dbReference>
<evidence type="ECO:0000313" key="8">
    <source>
        <dbReference type="Proteomes" id="UP001369082"/>
    </source>
</evidence>
<feature type="domain" description="NAD-glutamate dehydrogenase ACT3" evidence="6">
    <location>
        <begin position="546"/>
        <end position="622"/>
    </location>
</feature>
<dbReference type="InterPro" id="IPR049059">
    <property type="entry name" value="NAD_Glu_DH_HM1"/>
</dbReference>
<evidence type="ECO:0000256" key="1">
    <source>
        <dbReference type="ARBA" id="ARBA00023002"/>
    </source>
</evidence>
<dbReference type="PANTHER" id="PTHR43403:SF1">
    <property type="entry name" value="NAD-SPECIFIC GLUTAMATE DEHYDROGENASE"/>
    <property type="match status" value="1"/>
</dbReference>
<accession>A0ABU9GSS6</accession>
<evidence type="ECO:0000259" key="2">
    <source>
        <dbReference type="Pfam" id="PF05088"/>
    </source>
</evidence>
<dbReference type="PIRSF" id="PIRSF036761">
    <property type="entry name" value="GDH_Mll4104"/>
    <property type="match status" value="1"/>
</dbReference>
<feature type="domain" description="NAD-glutamate dehydrogenase N-terminal ACT1" evidence="4">
    <location>
        <begin position="34"/>
        <end position="176"/>
    </location>
</feature>
<proteinExistence type="predicted"/>
<dbReference type="InterPro" id="IPR028971">
    <property type="entry name" value="NAD-GDH_cat"/>
</dbReference>
<dbReference type="EMBL" id="JBAKAZ010000052">
    <property type="protein sequence ID" value="MEL0630380.1"/>
    <property type="molecule type" value="Genomic_DNA"/>
</dbReference>
<dbReference type="InterPro" id="IPR036291">
    <property type="entry name" value="NAD(P)-bd_dom_sf"/>
</dbReference>
<protein>
    <submittedName>
        <fullName evidence="7">NAD-glutamate dehydrogenase</fullName>
        <ecNumber evidence="7">1.4.1.2</ecNumber>
    </submittedName>
</protein>
<dbReference type="InterPro" id="IPR046346">
    <property type="entry name" value="Aminoacid_DH-like_N_sf"/>
</dbReference>
<dbReference type="InterPro" id="IPR024727">
    <property type="entry name" value="NAD_Glu_DH_N_ACT1"/>
</dbReference>
<dbReference type="SUPFAM" id="SSF53223">
    <property type="entry name" value="Aminoacid dehydrogenase-like, N-terminal domain"/>
    <property type="match status" value="1"/>
</dbReference>
<dbReference type="Gene3D" id="3.40.50.720">
    <property type="entry name" value="NAD(P)-binding Rossmann-like Domain"/>
    <property type="match status" value="1"/>
</dbReference>
<dbReference type="Pfam" id="PF21078">
    <property type="entry name" value="GDH_HM3"/>
    <property type="match status" value="1"/>
</dbReference>
<dbReference type="Pfam" id="PF21073">
    <property type="entry name" value="GDH_HM1"/>
    <property type="match status" value="1"/>
</dbReference>
<dbReference type="Pfam" id="PF21077">
    <property type="entry name" value="GDH_ACT3"/>
    <property type="match status" value="1"/>
</dbReference>
<keyword evidence="1 7" id="KW-0560">Oxidoreductase</keyword>
<gene>
    <name evidence="7" type="ORF">V6256_12255</name>
</gene>
<dbReference type="Pfam" id="PF21076">
    <property type="entry name" value="GDH_ACT2"/>
    <property type="match status" value="1"/>
</dbReference>
<evidence type="ECO:0000259" key="3">
    <source>
        <dbReference type="Pfam" id="PF21074"/>
    </source>
</evidence>
<evidence type="ECO:0000313" key="7">
    <source>
        <dbReference type="EMBL" id="MEL0630380.1"/>
    </source>
</evidence>
<dbReference type="Pfam" id="PF21079">
    <property type="entry name" value="GDH_HM2"/>
    <property type="match status" value="1"/>
</dbReference>
<dbReference type="Pfam" id="PF05088">
    <property type="entry name" value="Bac_GDH_CD"/>
    <property type="match status" value="1"/>
</dbReference>
<dbReference type="Pfam" id="PF21075">
    <property type="entry name" value="GDH_ACT1"/>
    <property type="match status" value="1"/>
</dbReference>
<keyword evidence="8" id="KW-1185">Reference proteome</keyword>
<feature type="domain" description="NAD-glutamate dehydrogenase catalytic" evidence="2">
    <location>
        <begin position="721"/>
        <end position="1215"/>
    </location>
</feature>
<dbReference type="GO" id="GO:0004352">
    <property type="term" value="F:glutamate dehydrogenase (NAD+) activity"/>
    <property type="evidence" value="ECO:0007669"/>
    <property type="project" value="UniProtKB-EC"/>
</dbReference>
<evidence type="ECO:0000259" key="4">
    <source>
        <dbReference type="Pfam" id="PF21075"/>
    </source>
</evidence>
<dbReference type="InterPro" id="IPR048381">
    <property type="entry name" value="GDH_C"/>
</dbReference>
<dbReference type="Proteomes" id="UP001369082">
    <property type="component" value="Unassembled WGS sequence"/>
</dbReference>
<dbReference type="InterPro" id="IPR007780">
    <property type="entry name" value="NAD_Glu_DH_bac"/>
</dbReference>
<organism evidence="7 8">
    <name type="scientific">Psychromonas aquatilis</name>
    <dbReference type="NCBI Taxonomy" id="2005072"/>
    <lineage>
        <taxon>Bacteria</taxon>
        <taxon>Pseudomonadati</taxon>
        <taxon>Pseudomonadota</taxon>
        <taxon>Gammaproteobacteria</taxon>
        <taxon>Alteromonadales</taxon>
        <taxon>Psychromonadaceae</taxon>
        <taxon>Psychromonas</taxon>
    </lineage>
</organism>
<dbReference type="InterPro" id="IPR049058">
    <property type="entry name" value="NAD_Glu_DH_HM2"/>
</dbReference>
<comment type="caution">
    <text evidence="7">The sequence shown here is derived from an EMBL/GenBank/DDBJ whole genome shotgun (WGS) entry which is preliminary data.</text>
</comment>
<feature type="domain" description="NAD-specific glutamate dehydrogenase C-terminal" evidence="3">
    <location>
        <begin position="1260"/>
        <end position="1596"/>
    </location>
</feature>
<evidence type="ECO:0000259" key="6">
    <source>
        <dbReference type="Pfam" id="PF21077"/>
    </source>
</evidence>
<dbReference type="PANTHER" id="PTHR43403">
    <property type="entry name" value="NAD-SPECIFIC GLUTAMATE DEHYDROGENASE"/>
    <property type="match status" value="1"/>
</dbReference>
<evidence type="ECO:0000259" key="5">
    <source>
        <dbReference type="Pfam" id="PF21076"/>
    </source>
</evidence>